<evidence type="ECO:0000313" key="3">
    <source>
        <dbReference type="Proteomes" id="UP001075461"/>
    </source>
</evidence>
<dbReference type="AlphaFoldDB" id="A0A9Q4KQR5"/>
<comment type="caution">
    <text evidence="2">The sequence shown here is derived from an EMBL/GenBank/DDBJ whole genome shotgun (WGS) entry which is preliminary data.</text>
</comment>
<dbReference type="InterPro" id="IPR051934">
    <property type="entry name" value="Phage_Tail_Fiber_Structural"/>
</dbReference>
<protein>
    <submittedName>
        <fullName evidence="2">Phage tail protein</fullName>
    </submittedName>
</protein>
<organism evidence="2 3">
    <name type="scientific">Campylobacter ureolyticus</name>
    <dbReference type="NCBI Taxonomy" id="827"/>
    <lineage>
        <taxon>Bacteria</taxon>
        <taxon>Pseudomonadati</taxon>
        <taxon>Campylobacterota</taxon>
        <taxon>Epsilonproteobacteria</taxon>
        <taxon>Campylobacterales</taxon>
        <taxon>Campylobacteraceae</taxon>
        <taxon>Campylobacter</taxon>
    </lineage>
</organism>
<dbReference type="InterPro" id="IPR022225">
    <property type="entry name" value="Phage_tail_fibre_N"/>
</dbReference>
<dbReference type="Proteomes" id="UP001075461">
    <property type="component" value="Unassembled WGS sequence"/>
</dbReference>
<evidence type="ECO:0000313" key="2">
    <source>
        <dbReference type="EMBL" id="MCZ6162447.1"/>
    </source>
</evidence>
<proteinExistence type="predicted"/>
<dbReference type="Pfam" id="PF12571">
    <property type="entry name" value="Phage_tail_fib"/>
    <property type="match status" value="1"/>
</dbReference>
<dbReference type="EMBL" id="JAPXGP010000008">
    <property type="protein sequence ID" value="MCZ6162447.1"/>
    <property type="molecule type" value="Genomic_DNA"/>
</dbReference>
<dbReference type="PANTHER" id="PTHR35191">
    <property type="entry name" value="PROPHAGE SIDE TAIL FIBER PROTEIN HOMOLOG STFQ-RELATED"/>
    <property type="match status" value="1"/>
</dbReference>
<feature type="domain" description="Phage tail fibre protein N-terminal" evidence="1">
    <location>
        <begin position="4"/>
        <end position="103"/>
    </location>
</feature>
<gene>
    <name evidence="2" type="ORF">O6B92_08920</name>
</gene>
<dbReference type="PANTHER" id="PTHR35191:SF1">
    <property type="entry name" value="PROPHAGE SIDE TAIL FIBER PROTEIN HOMOLOG STFQ-RELATED"/>
    <property type="match status" value="1"/>
</dbReference>
<accession>A0A9Q4KQR5</accession>
<sequence>MDGEITPSEEMTSLKSPKHTININEIRQDEKNKNYLILTGVIPADVGGFYINEIGVLDDENKLFAIGNIAKTYKPLLSEGYAKEIIIEVVIEVANASEITINIYGRYSFSNKRVCKK</sequence>
<evidence type="ECO:0000259" key="1">
    <source>
        <dbReference type="Pfam" id="PF12571"/>
    </source>
</evidence>
<name>A0A9Q4KQR5_9BACT</name>
<reference evidence="2" key="1">
    <citation type="submission" date="2022-12" db="EMBL/GenBank/DDBJ databases">
        <title>Species Delineation and Comparative Genomics within the Campylobacter ureolyticus Complex.</title>
        <authorList>
            <person name="Maki J."/>
            <person name="Howard M."/>
            <person name="Connelly S."/>
            <person name="Hardy D.J."/>
            <person name="Cameron A."/>
        </authorList>
    </citation>
    <scope>NUCLEOTIDE SEQUENCE</scope>
    <source>
        <strain evidence="2">URMC_786</strain>
    </source>
</reference>
<dbReference type="RefSeq" id="WP_269480679.1">
    <property type="nucleotide sequence ID" value="NZ_JAPXGH010000011.1"/>
</dbReference>